<dbReference type="EMBL" id="QXHD01000001">
    <property type="protein sequence ID" value="NEZ54206.1"/>
    <property type="molecule type" value="Genomic_DNA"/>
</dbReference>
<dbReference type="PANTHER" id="PTHR13696:SF99">
    <property type="entry name" value="COBYRINIC ACID AC-DIAMIDE SYNTHASE"/>
    <property type="match status" value="1"/>
</dbReference>
<dbReference type="RefSeq" id="WP_163695578.1">
    <property type="nucleotide sequence ID" value="NZ_QXHD01000001.1"/>
</dbReference>
<dbReference type="Pfam" id="PF01656">
    <property type="entry name" value="CbiA"/>
    <property type="match status" value="1"/>
</dbReference>
<keyword evidence="3" id="KW-1185">Reference proteome</keyword>
<name>A0A6M0RD95_9CYAN</name>
<evidence type="ECO:0000259" key="1">
    <source>
        <dbReference type="Pfam" id="PF01656"/>
    </source>
</evidence>
<proteinExistence type="predicted"/>
<organism evidence="2 3">
    <name type="scientific">Adonisia turfae CCMR0081</name>
    <dbReference type="NCBI Taxonomy" id="2292702"/>
    <lineage>
        <taxon>Bacteria</taxon>
        <taxon>Bacillati</taxon>
        <taxon>Cyanobacteriota</taxon>
        <taxon>Adonisia</taxon>
        <taxon>Adonisia turfae</taxon>
    </lineage>
</organism>
<reference evidence="2 3" key="1">
    <citation type="journal article" date="2020" name="Microb. Ecol.">
        <title>Ecogenomics of the Marine Benthic Filamentous Cyanobacterium Adonisia.</title>
        <authorList>
            <person name="Walter J.M."/>
            <person name="Coutinho F.H."/>
            <person name="Leomil L."/>
            <person name="Hargreaves P.I."/>
            <person name="Campeao M.E."/>
            <person name="Vieira V.V."/>
            <person name="Silva B.S."/>
            <person name="Fistarol G.O."/>
            <person name="Salomon P.S."/>
            <person name="Sawabe T."/>
            <person name="Mino S."/>
            <person name="Hosokawa M."/>
            <person name="Miyashita H."/>
            <person name="Maruyama F."/>
            <person name="van Verk M.C."/>
            <person name="Dutilh B.E."/>
            <person name="Thompson C.C."/>
            <person name="Thompson F.L."/>
        </authorList>
    </citation>
    <scope>NUCLEOTIDE SEQUENCE [LARGE SCALE GENOMIC DNA]</scope>
    <source>
        <strain evidence="2 3">CCMR0081</strain>
    </source>
</reference>
<dbReference type="PANTHER" id="PTHR13696">
    <property type="entry name" value="P-LOOP CONTAINING NUCLEOSIDE TRIPHOSPHATE HYDROLASE"/>
    <property type="match status" value="1"/>
</dbReference>
<evidence type="ECO:0000313" key="3">
    <source>
        <dbReference type="Proteomes" id="UP000481033"/>
    </source>
</evidence>
<dbReference type="SUPFAM" id="SSF52540">
    <property type="entry name" value="P-loop containing nucleoside triphosphate hydrolases"/>
    <property type="match status" value="1"/>
</dbReference>
<protein>
    <submittedName>
        <fullName evidence="2">ParA family protein</fullName>
    </submittedName>
</protein>
<feature type="domain" description="CobQ/CobB/MinD/ParA nucleotide binding" evidence="1">
    <location>
        <begin position="4"/>
        <end position="173"/>
    </location>
</feature>
<evidence type="ECO:0000313" key="2">
    <source>
        <dbReference type="EMBL" id="NEZ54206.1"/>
    </source>
</evidence>
<gene>
    <name evidence="2" type="ORF">DXZ20_00490</name>
</gene>
<dbReference type="CDD" id="cd02042">
    <property type="entry name" value="ParAB_family"/>
    <property type="match status" value="1"/>
</dbReference>
<dbReference type="Gene3D" id="3.40.50.300">
    <property type="entry name" value="P-loop containing nucleotide triphosphate hydrolases"/>
    <property type="match status" value="1"/>
</dbReference>
<dbReference type="AlphaFoldDB" id="A0A6M0RD95"/>
<sequence length="193" mass="20842">MIVTLCQFKGGVGKTTSAIHFAALLQAKAPTLLIDSDPNKSASLWARKGLLPFDVCLEAEAPKRLMKGNYTHTVIDTPARPSSDEVESIANGTDLLILPTTPDPLSISALIQMAGSLPEGTNYKCLITLVPPPPQKDGAEAKAALERHGYPIFQRAVRRYKAYIHAASNGHTVKGPAQNDWKAIWEELSDELG</sequence>
<comment type="caution">
    <text evidence="2">The sequence shown here is derived from an EMBL/GenBank/DDBJ whole genome shotgun (WGS) entry which is preliminary data.</text>
</comment>
<dbReference type="InterPro" id="IPR050678">
    <property type="entry name" value="DNA_Partitioning_ATPase"/>
</dbReference>
<dbReference type="PIRSF" id="PIRSF009320">
    <property type="entry name" value="Nuc_binding_HP_1000"/>
    <property type="match status" value="1"/>
</dbReference>
<accession>A0A6M0RD95</accession>
<dbReference type="InterPro" id="IPR027417">
    <property type="entry name" value="P-loop_NTPase"/>
</dbReference>
<dbReference type="InterPro" id="IPR002586">
    <property type="entry name" value="CobQ/CobB/MinD/ParA_Nub-bd_dom"/>
</dbReference>
<dbReference type="Proteomes" id="UP000481033">
    <property type="component" value="Unassembled WGS sequence"/>
</dbReference>